<sequence length="182" mass="19637">MRKITSSLFVSLDGVAEAPEKWHLEYFNDEMGAVVGAHSAAADTMLLGRVTYEEFEAYWSDKAGDGGLGDYFRDVPKLVASRTLDSVGWENSTLIKGNVAEELTRLKETDGKNIAVTGSMGLIRSLLSDGVLDELELLVHPVVVGNGAKKLFPDGGADQFTLNLVKSTTFSTGVVHLVYQPA</sequence>
<feature type="domain" description="Bacterial bifunctional deaminase-reductase C-terminal" evidence="1">
    <location>
        <begin position="2"/>
        <end position="175"/>
    </location>
</feature>
<dbReference type="OrthoDB" id="7342392at2"/>
<gene>
    <name evidence="2" type="ORF">SAMN05192558_10260</name>
</gene>
<dbReference type="Gene3D" id="3.40.430.10">
    <property type="entry name" value="Dihydrofolate Reductase, subunit A"/>
    <property type="match status" value="1"/>
</dbReference>
<dbReference type="PANTHER" id="PTHR38011:SF11">
    <property type="entry name" value="2,5-DIAMINO-6-RIBOSYLAMINO-4(3H)-PYRIMIDINONE 5'-PHOSPHATE REDUCTASE"/>
    <property type="match status" value="1"/>
</dbReference>
<evidence type="ECO:0000313" key="2">
    <source>
        <dbReference type="EMBL" id="SDO16817.1"/>
    </source>
</evidence>
<dbReference type="SUPFAM" id="SSF53597">
    <property type="entry name" value="Dihydrofolate reductase-like"/>
    <property type="match status" value="1"/>
</dbReference>
<dbReference type="InterPro" id="IPR024072">
    <property type="entry name" value="DHFR-like_dom_sf"/>
</dbReference>
<reference evidence="3" key="1">
    <citation type="submission" date="2016-10" db="EMBL/GenBank/DDBJ databases">
        <authorList>
            <person name="Varghese N."/>
            <person name="Submissions S."/>
        </authorList>
    </citation>
    <scope>NUCLEOTIDE SEQUENCE [LARGE SCALE GENOMIC DNA]</scope>
    <source>
        <strain evidence="3">IBRC-M 10655</strain>
    </source>
</reference>
<dbReference type="GO" id="GO:0009231">
    <property type="term" value="P:riboflavin biosynthetic process"/>
    <property type="evidence" value="ECO:0007669"/>
    <property type="project" value="InterPro"/>
</dbReference>
<dbReference type="STRING" id="504798.SAMN05421871_101243"/>
<dbReference type="PANTHER" id="PTHR38011">
    <property type="entry name" value="DIHYDROFOLATE REDUCTASE FAMILY PROTEIN (AFU_ORTHOLOGUE AFUA_8G06820)"/>
    <property type="match status" value="1"/>
</dbReference>
<protein>
    <submittedName>
        <fullName evidence="2">Dihydrofolate reductase</fullName>
    </submittedName>
</protein>
<dbReference type="Pfam" id="PF01872">
    <property type="entry name" value="RibD_C"/>
    <property type="match status" value="1"/>
</dbReference>
<dbReference type="InterPro" id="IPR050765">
    <property type="entry name" value="Riboflavin_Biosynth_HTPR"/>
</dbReference>
<keyword evidence="3" id="KW-1185">Reference proteome</keyword>
<dbReference type="EMBL" id="FNJB01000002">
    <property type="protein sequence ID" value="SDO16817.1"/>
    <property type="molecule type" value="Genomic_DNA"/>
</dbReference>
<evidence type="ECO:0000259" key="1">
    <source>
        <dbReference type="Pfam" id="PF01872"/>
    </source>
</evidence>
<dbReference type="GO" id="GO:0008703">
    <property type="term" value="F:5-amino-6-(5-phosphoribosylamino)uracil reductase activity"/>
    <property type="evidence" value="ECO:0007669"/>
    <property type="project" value="InterPro"/>
</dbReference>
<dbReference type="AlphaFoldDB" id="A0A1H0HCE5"/>
<organism evidence="2 3">
    <name type="scientific">Actinokineospora alba</name>
    <dbReference type="NCBI Taxonomy" id="504798"/>
    <lineage>
        <taxon>Bacteria</taxon>
        <taxon>Bacillati</taxon>
        <taxon>Actinomycetota</taxon>
        <taxon>Actinomycetes</taxon>
        <taxon>Pseudonocardiales</taxon>
        <taxon>Pseudonocardiaceae</taxon>
        <taxon>Actinokineospora</taxon>
    </lineage>
</organism>
<proteinExistence type="predicted"/>
<dbReference type="Proteomes" id="UP000199651">
    <property type="component" value="Unassembled WGS sequence"/>
</dbReference>
<accession>A0A1H0HCE5</accession>
<dbReference type="RefSeq" id="WP_091370355.1">
    <property type="nucleotide sequence ID" value="NZ_FNDV01000001.1"/>
</dbReference>
<dbReference type="InterPro" id="IPR002734">
    <property type="entry name" value="RibDG_C"/>
</dbReference>
<name>A0A1H0HCE5_9PSEU</name>
<evidence type="ECO:0000313" key="3">
    <source>
        <dbReference type="Proteomes" id="UP000199651"/>
    </source>
</evidence>